<protein>
    <submittedName>
        <fullName evidence="1">Putative ABC transport system substrate-binding protein</fullName>
    </submittedName>
</protein>
<gene>
    <name evidence="1" type="ORF">SAMN05661086_01518</name>
</gene>
<dbReference type="Proteomes" id="UP000199659">
    <property type="component" value="Unassembled WGS sequence"/>
</dbReference>
<dbReference type="SUPFAM" id="SSF53822">
    <property type="entry name" value="Periplasmic binding protein-like I"/>
    <property type="match status" value="1"/>
</dbReference>
<dbReference type="Gene3D" id="3.40.50.2300">
    <property type="match status" value="2"/>
</dbReference>
<name>A0A1I6JB37_9FIRM</name>
<dbReference type="CDD" id="cd06325">
    <property type="entry name" value="PBP1_ABC_unchar_transporter"/>
    <property type="match status" value="1"/>
</dbReference>
<reference evidence="1 2" key="1">
    <citation type="submission" date="2016-10" db="EMBL/GenBank/DDBJ databases">
        <authorList>
            <person name="de Groot N.N."/>
        </authorList>
    </citation>
    <scope>NUCLEOTIDE SEQUENCE [LARGE SCALE GENOMIC DNA]</scope>
    <source>
        <strain evidence="1 2">743A</strain>
    </source>
</reference>
<evidence type="ECO:0000313" key="2">
    <source>
        <dbReference type="Proteomes" id="UP000199659"/>
    </source>
</evidence>
<dbReference type="OrthoDB" id="9776955at2"/>
<sequence>MRKKLIAGLLTVTLAASLLTGCGKKDTGTDEKEMFKIGVNQLVTHAALDASYQGFIDALKEAGYEDGKNIKIDYQNANNDQSTANTIATKLVNDGNDLILAIATQSALACANATTDIPILITAVTDPAGSGLVSSNEAPGGNVTGTSDLNPVTDQIALLTKLLPTAKNIAILYCSSESNSKIQVELATAAAEDAGLTVQEASVSNSNEIQQVVQSLVGKVDAIYAPTDNTIASGMPTVAQIANENNLPVICGEAGMVDAGGLATYGIDYYELGKLTGAQAVKIIKGETETAAMPIEYLSIDKLTLTINEEVAAKLGVTIPDDLKAE</sequence>
<dbReference type="AlphaFoldDB" id="A0A1I6JB37"/>
<organism evidence="1 2">
    <name type="scientific">Anaeromicropila populeti</name>
    <dbReference type="NCBI Taxonomy" id="37658"/>
    <lineage>
        <taxon>Bacteria</taxon>
        <taxon>Bacillati</taxon>
        <taxon>Bacillota</taxon>
        <taxon>Clostridia</taxon>
        <taxon>Lachnospirales</taxon>
        <taxon>Lachnospiraceae</taxon>
        <taxon>Anaeromicropila</taxon>
    </lineage>
</organism>
<dbReference type="EMBL" id="FOYZ01000005">
    <property type="protein sequence ID" value="SFR76124.1"/>
    <property type="molecule type" value="Genomic_DNA"/>
</dbReference>
<accession>A0A1I6JB37</accession>
<dbReference type="STRING" id="37658.SAMN05661086_01518"/>
<dbReference type="PROSITE" id="PS51257">
    <property type="entry name" value="PROKAR_LIPOPROTEIN"/>
    <property type="match status" value="1"/>
</dbReference>
<dbReference type="InterPro" id="IPR028082">
    <property type="entry name" value="Peripla_BP_I"/>
</dbReference>
<keyword evidence="2" id="KW-1185">Reference proteome</keyword>
<proteinExistence type="predicted"/>
<evidence type="ECO:0000313" key="1">
    <source>
        <dbReference type="EMBL" id="SFR76124.1"/>
    </source>
</evidence>
<dbReference type="InterPro" id="IPR007487">
    <property type="entry name" value="ABC_transpt-TYRBP-like"/>
</dbReference>
<dbReference type="PANTHER" id="PTHR35271">
    <property type="entry name" value="ABC TRANSPORTER, SUBSTRATE-BINDING LIPOPROTEIN-RELATED"/>
    <property type="match status" value="1"/>
</dbReference>
<dbReference type="PANTHER" id="PTHR35271:SF1">
    <property type="entry name" value="ABC TRANSPORTER, SUBSTRATE-BINDING LIPOPROTEIN"/>
    <property type="match status" value="1"/>
</dbReference>
<dbReference type="Pfam" id="PF04392">
    <property type="entry name" value="ABC_sub_bind"/>
    <property type="match status" value="1"/>
</dbReference>
<dbReference type="RefSeq" id="WP_092560087.1">
    <property type="nucleotide sequence ID" value="NZ_FOYZ01000005.1"/>
</dbReference>